<name>A0ABQ9H6R7_9NEOP</name>
<protein>
    <submittedName>
        <fullName evidence="1">Uncharacterized protein</fullName>
    </submittedName>
</protein>
<evidence type="ECO:0000313" key="1">
    <source>
        <dbReference type="EMBL" id="KAJ8879958.1"/>
    </source>
</evidence>
<organism evidence="1 2">
    <name type="scientific">Dryococelus australis</name>
    <dbReference type="NCBI Taxonomy" id="614101"/>
    <lineage>
        <taxon>Eukaryota</taxon>
        <taxon>Metazoa</taxon>
        <taxon>Ecdysozoa</taxon>
        <taxon>Arthropoda</taxon>
        <taxon>Hexapoda</taxon>
        <taxon>Insecta</taxon>
        <taxon>Pterygota</taxon>
        <taxon>Neoptera</taxon>
        <taxon>Polyneoptera</taxon>
        <taxon>Phasmatodea</taxon>
        <taxon>Verophasmatodea</taxon>
        <taxon>Anareolatae</taxon>
        <taxon>Phasmatidae</taxon>
        <taxon>Eurycanthinae</taxon>
        <taxon>Dryococelus</taxon>
    </lineage>
</organism>
<accession>A0ABQ9H6R7</accession>
<sequence>MICRRDSTVSCTNMTISTAHWLSGVTVEGDNWTLDKLDLQPVYIEVTFAIGSQFTRHTLDDSEPIADWQGNKKRVPYCRAAIIVPNETKLVVGWQLERICDRLSRIVSELNLRRHVPESHTGDKNVCSEFDVTVASRAKWPPRRTCLLTLLGPSTYVRESGLRPVRLLCEIGQHMIDVPSGRGLFMSYNSTWMTTVSDLVQKYALENAAMDVANIDSYLGEGGFGIRGNVVFGFGSPNGIGASRESLVPSSPVGIQLSRVAEPLCTHQQVLQHLRRDVCIPVHDICRGVRGHINGKCFPRLKTVSQLGQRAVINTDVKQQLPRRTPAAHGSKMTSRASKMSQFRPPITAWQTSRQGSFQNRLTLQCYVQIFRYQLYIGYLLSQSKATIGHRSPADVIHRVNQWLELYKRTCFEFQLVPKTIRDFFRVTFRNASQWTDQAIGYISQLAVVHLLQGLFSESRAASKRRGYAPIKRSTMKFCFYVLGYSVSLLATQGARHRGYDIGVTSSGVITSNMAAKGQGNGLRRQPQSAATEAVLFGMTSIERRIEIFLKMGKCRSYLYGVIPIPATLTTLVCLQRSAATARTKSVNLCSTAEVKVNVIQDGRRDIIQNGESRSYKKYRGMAPTRNIHNPLTVHYLEQPDIPVASGAGFSRLDGNEACASGFTPAESQTCHRHLLRIDNSPLGINRAQHTSVPGQTYDGQGADFGGGRRGNDVSSGGLFPFQPLVLVDGRGGWRGLGDTQMDATTSAYLTDATAPRHNCTHVQPPRVTAKIFFTRFRKSTVVYSQISRQTDNEEVVRPVISDNIMAQVGETANQPRASLGINSEPIAMIQMLSAKMDPQSQRNQNLNAKLTELSAQKSENERGIKATIWQNDPACSKWKSKSIMRGKEDRTSLTLDMRRLKYLRVNGYPEQVRLELLDLVRKLLFLAAESRKKHYRTSKLTKFQLNDLVLRRSNPTSHAWEAVTRKLFLTFEGLHKVIGVVQHNCYELADMQVVPVELKRADNLENNGNAEMMIRNGYATDVSC</sequence>
<dbReference type="EMBL" id="JARBHB010000007">
    <property type="protein sequence ID" value="KAJ8879958.1"/>
    <property type="molecule type" value="Genomic_DNA"/>
</dbReference>
<proteinExistence type="predicted"/>
<dbReference type="Proteomes" id="UP001159363">
    <property type="component" value="Chromosome 6"/>
</dbReference>
<reference evidence="1 2" key="1">
    <citation type="submission" date="2023-02" db="EMBL/GenBank/DDBJ databases">
        <title>LHISI_Scaffold_Assembly.</title>
        <authorList>
            <person name="Stuart O.P."/>
            <person name="Cleave R."/>
            <person name="Magrath M.J.L."/>
            <person name="Mikheyev A.S."/>
        </authorList>
    </citation>
    <scope>NUCLEOTIDE SEQUENCE [LARGE SCALE GENOMIC DNA]</scope>
    <source>
        <strain evidence="1">Daus_M_001</strain>
        <tissue evidence="1">Leg muscle</tissue>
    </source>
</reference>
<evidence type="ECO:0000313" key="2">
    <source>
        <dbReference type="Proteomes" id="UP001159363"/>
    </source>
</evidence>
<gene>
    <name evidence="1" type="ORF">PR048_020579</name>
</gene>
<comment type="caution">
    <text evidence="1">The sequence shown here is derived from an EMBL/GenBank/DDBJ whole genome shotgun (WGS) entry which is preliminary data.</text>
</comment>
<keyword evidence="2" id="KW-1185">Reference proteome</keyword>